<accession>A0ABV0KLD2</accession>
<organism evidence="2 3">
    <name type="scientific">Stenomitos frigidus AS-A4</name>
    <dbReference type="NCBI Taxonomy" id="2933935"/>
    <lineage>
        <taxon>Bacteria</taxon>
        <taxon>Bacillati</taxon>
        <taxon>Cyanobacteriota</taxon>
        <taxon>Cyanophyceae</taxon>
        <taxon>Leptolyngbyales</taxon>
        <taxon>Leptolyngbyaceae</taxon>
        <taxon>Stenomitos</taxon>
    </lineage>
</organism>
<reference evidence="2 3" key="1">
    <citation type="submission" date="2022-04" db="EMBL/GenBank/DDBJ databases">
        <title>Positive selection, recombination, and allopatry shape intraspecific diversity of widespread and dominant cyanobacteria.</title>
        <authorList>
            <person name="Wei J."/>
            <person name="Shu W."/>
            <person name="Hu C."/>
        </authorList>
    </citation>
    <scope>NUCLEOTIDE SEQUENCE [LARGE SCALE GENOMIC DNA]</scope>
    <source>
        <strain evidence="2 3">AS-A4</strain>
    </source>
</reference>
<dbReference type="Pfam" id="PF01424">
    <property type="entry name" value="R3H"/>
    <property type="match status" value="1"/>
</dbReference>
<dbReference type="EMBL" id="JAMPLM010000014">
    <property type="protein sequence ID" value="MEP1060024.1"/>
    <property type="molecule type" value="Genomic_DNA"/>
</dbReference>
<name>A0ABV0KLD2_9CYAN</name>
<gene>
    <name evidence="2" type="ORF">NDI38_16430</name>
</gene>
<sequence>MDVDQMQRGQQWLETLLRLSGLSSDVTAEMNANFAEESCWLTINEATLLPEQIQILTGAGGSVLDSIQYLTNAILNLSQEREQQQAFTVELAGYRLRRYAELKALAEQAAVDVRESGEEFELKSLSSAERRQVHTMLKEYGDLETFSRGQEPDRRLVIRPLQS</sequence>
<dbReference type="CDD" id="cd02644">
    <property type="entry name" value="R3H_jag"/>
    <property type="match status" value="1"/>
</dbReference>
<dbReference type="InterPro" id="IPR039247">
    <property type="entry name" value="KhpB"/>
</dbReference>
<dbReference type="SMART" id="SM00393">
    <property type="entry name" value="R3H"/>
    <property type="match status" value="1"/>
</dbReference>
<dbReference type="InterPro" id="IPR036867">
    <property type="entry name" value="R3H_dom_sf"/>
</dbReference>
<evidence type="ECO:0000259" key="1">
    <source>
        <dbReference type="PROSITE" id="PS51061"/>
    </source>
</evidence>
<evidence type="ECO:0000313" key="3">
    <source>
        <dbReference type="Proteomes" id="UP001476950"/>
    </source>
</evidence>
<comment type="caution">
    <text evidence="2">The sequence shown here is derived from an EMBL/GenBank/DDBJ whole genome shotgun (WGS) entry which is preliminary data.</text>
</comment>
<keyword evidence="3" id="KW-1185">Reference proteome</keyword>
<protein>
    <submittedName>
        <fullName evidence="2">RNA-binding protein</fullName>
    </submittedName>
</protein>
<feature type="domain" description="R3H" evidence="1">
    <location>
        <begin position="96"/>
        <end position="162"/>
    </location>
</feature>
<dbReference type="InterPro" id="IPR015946">
    <property type="entry name" value="KH_dom-like_a/b"/>
</dbReference>
<dbReference type="PANTHER" id="PTHR35800:SF1">
    <property type="entry name" value="RNA-BINDING PROTEIN KHPB"/>
    <property type="match status" value="1"/>
</dbReference>
<proteinExistence type="predicted"/>
<dbReference type="InterPro" id="IPR034079">
    <property type="entry name" value="R3H_KhpB"/>
</dbReference>
<dbReference type="InterPro" id="IPR001374">
    <property type="entry name" value="R3H_dom"/>
</dbReference>
<dbReference type="PROSITE" id="PS51061">
    <property type="entry name" value="R3H"/>
    <property type="match status" value="1"/>
</dbReference>
<evidence type="ECO:0000313" key="2">
    <source>
        <dbReference type="EMBL" id="MEP1060024.1"/>
    </source>
</evidence>
<dbReference type="SUPFAM" id="SSF82708">
    <property type="entry name" value="R3H domain"/>
    <property type="match status" value="1"/>
</dbReference>
<dbReference type="Gene3D" id="3.30.300.20">
    <property type="match status" value="1"/>
</dbReference>
<dbReference type="RefSeq" id="WP_347240086.1">
    <property type="nucleotide sequence ID" value="NZ_JAMPLM010000014.1"/>
</dbReference>
<dbReference type="Gene3D" id="3.30.1370.50">
    <property type="entry name" value="R3H-like domain"/>
    <property type="match status" value="1"/>
</dbReference>
<dbReference type="Proteomes" id="UP001476950">
    <property type="component" value="Unassembled WGS sequence"/>
</dbReference>
<dbReference type="PANTHER" id="PTHR35800">
    <property type="entry name" value="PROTEIN JAG"/>
    <property type="match status" value="1"/>
</dbReference>